<dbReference type="OMA" id="KNEPQND"/>
<evidence type="ECO:0000256" key="8">
    <source>
        <dbReference type="ARBA" id="ARBA00044067"/>
    </source>
</evidence>
<protein>
    <recommendedName>
        <fullName evidence="8">Putative transcription factor kapC</fullName>
    </recommendedName>
</protein>
<keyword evidence="7" id="KW-0539">Nucleus</keyword>
<evidence type="ECO:0000313" key="13">
    <source>
        <dbReference type="Proteomes" id="UP000011777"/>
    </source>
</evidence>
<dbReference type="GO" id="GO:0090575">
    <property type="term" value="C:RNA polymerase II transcription regulator complex"/>
    <property type="evidence" value="ECO:0007669"/>
    <property type="project" value="TreeGrafter"/>
</dbReference>
<comment type="caution">
    <text evidence="12">The sequence shown here is derived from an EMBL/GenBank/DDBJ whole genome shotgun (WGS) entry which is preliminary data.</text>
</comment>
<dbReference type="CDD" id="cd14688">
    <property type="entry name" value="bZIP_YAP"/>
    <property type="match status" value="1"/>
</dbReference>
<dbReference type="GO" id="GO:0001228">
    <property type="term" value="F:DNA-binding transcription activator activity, RNA polymerase II-specific"/>
    <property type="evidence" value="ECO:0007669"/>
    <property type="project" value="TreeGrafter"/>
</dbReference>
<feature type="region of interest" description="Disordered" evidence="10">
    <location>
        <begin position="1"/>
        <end position="98"/>
    </location>
</feature>
<keyword evidence="6" id="KW-0804">Transcription</keyword>
<dbReference type="InterPro" id="IPR046347">
    <property type="entry name" value="bZIP_sf"/>
</dbReference>
<dbReference type="HOGENOM" id="CLU_1532345_0_0_1"/>
<proteinExistence type="inferred from homology"/>
<dbReference type="OrthoDB" id="2593073at2759"/>
<evidence type="ECO:0000256" key="10">
    <source>
        <dbReference type="SAM" id="MobiDB-lite"/>
    </source>
</evidence>
<evidence type="ECO:0000256" key="7">
    <source>
        <dbReference type="ARBA" id="ARBA00023242"/>
    </source>
</evidence>
<dbReference type="InterPro" id="IPR050936">
    <property type="entry name" value="AP-1-like"/>
</dbReference>
<dbReference type="Gene3D" id="1.20.5.170">
    <property type="match status" value="1"/>
</dbReference>
<dbReference type="EMBL" id="AOGT01000032">
    <property type="protein sequence ID" value="EMG51031.1"/>
    <property type="molecule type" value="Genomic_DNA"/>
</dbReference>
<dbReference type="PANTHER" id="PTHR40621">
    <property type="entry name" value="TRANSCRIPTION FACTOR KAPC-RELATED"/>
    <property type="match status" value="1"/>
</dbReference>
<feature type="region of interest" description="Disordered" evidence="10">
    <location>
        <begin position="149"/>
        <end position="175"/>
    </location>
</feature>
<dbReference type="AlphaFoldDB" id="M3IWI9"/>
<evidence type="ECO:0000256" key="1">
    <source>
        <dbReference type="ARBA" id="ARBA00004049"/>
    </source>
</evidence>
<dbReference type="PANTHER" id="PTHR40621:SF11">
    <property type="entry name" value="TRANSCRIPTION FACTOR KAPC-RELATED"/>
    <property type="match status" value="1"/>
</dbReference>
<keyword evidence="4" id="KW-0805">Transcription regulation</keyword>
<gene>
    <name evidence="12" type="ORF">G210_4726</name>
</gene>
<sequence length="175" mass="20045">MNSFTNWNPNVKVETSQPGDYNNPNTNNAQDFSRIEDIPIHGVPQQQQPQPPLPQQHQPQIQSPDNHSIEGKSDASKKYPHRAVSTTKRAEQNRNAQRAFRVRKEKYVKDLEIKAQEAERLKTKVENLEAKNRALTDYICELQRQMLHSKNEPQNDPNEIVKSNSVAGNISLRGN</sequence>
<comment type="similarity">
    <text evidence="3">Belongs to the bZIP family.</text>
</comment>
<feature type="coiled-coil region" evidence="9">
    <location>
        <begin position="101"/>
        <end position="138"/>
    </location>
</feature>
<feature type="compositionally biased region" description="Low complexity" evidence="10">
    <location>
        <begin position="55"/>
        <end position="64"/>
    </location>
</feature>
<evidence type="ECO:0000256" key="9">
    <source>
        <dbReference type="SAM" id="Coils"/>
    </source>
</evidence>
<evidence type="ECO:0000256" key="2">
    <source>
        <dbReference type="ARBA" id="ARBA00004123"/>
    </source>
</evidence>
<dbReference type="PROSITE" id="PS00036">
    <property type="entry name" value="BZIP_BASIC"/>
    <property type="match status" value="1"/>
</dbReference>
<comment type="subcellular location">
    <subcellularLocation>
        <location evidence="2">Nucleus</location>
    </subcellularLocation>
</comment>
<evidence type="ECO:0000259" key="11">
    <source>
        <dbReference type="PROSITE" id="PS00036"/>
    </source>
</evidence>
<dbReference type="GO" id="GO:0000976">
    <property type="term" value="F:transcription cis-regulatory region binding"/>
    <property type="evidence" value="ECO:0007669"/>
    <property type="project" value="InterPro"/>
</dbReference>
<evidence type="ECO:0000256" key="4">
    <source>
        <dbReference type="ARBA" id="ARBA00023015"/>
    </source>
</evidence>
<dbReference type="SUPFAM" id="SSF57959">
    <property type="entry name" value="Leucine zipper domain"/>
    <property type="match status" value="1"/>
</dbReference>
<name>M3IWI9_CANMX</name>
<comment type="function">
    <text evidence="1">Putative transcription factor.</text>
</comment>
<evidence type="ECO:0000313" key="12">
    <source>
        <dbReference type="EMBL" id="EMG51031.1"/>
    </source>
</evidence>
<dbReference type="STRING" id="1245528.M3IWI9"/>
<evidence type="ECO:0000256" key="3">
    <source>
        <dbReference type="ARBA" id="ARBA00007163"/>
    </source>
</evidence>
<keyword evidence="13" id="KW-1185">Reference proteome</keyword>
<dbReference type="InterPro" id="IPR004827">
    <property type="entry name" value="bZIP"/>
</dbReference>
<dbReference type="Proteomes" id="UP000011777">
    <property type="component" value="Unassembled WGS sequence"/>
</dbReference>
<reference evidence="12 13" key="1">
    <citation type="submission" date="2013-02" db="EMBL/GenBank/DDBJ databases">
        <title>Genome sequence of Candida maltosa Xu316, a potential industrial strain for xylitol and ethanol production.</title>
        <authorList>
            <person name="Yu J."/>
            <person name="Wang Q."/>
            <person name="Geng X."/>
            <person name="Bao W."/>
            <person name="He P."/>
            <person name="Cai J."/>
        </authorList>
    </citation>
    <scope>NUCLEOTIDE SEQUENCE [LARGE SCALE GENOMIC DNA]</scope>
    <source>
        <strain evidence="13">Xu316</strain>
    </source>
</reference>
<keyword evidence="5" id="KW-0238">DNA-binding</keyword>
<accession>M3IWI9</accession>
<evidence type="ECO:0000256" key="6">
    <source>
        <dbReference type="ARBA" id="ARBA00023163"/>
    </source>
</evidence>
<feature type="compositionally biased region" description="Polar residues" evidence="10">
    <location>
        <begin position="1"/>
        <end position="31"/>
    </location>
</feature>
<evidence type="ECO:0000256" key="5">
    <source>
        <dbReference type="ARBA" id="ARBA00023125"/>
    </source>
</evidence>
<feature type="domain" description="BZIP" evidence="11">
    <location>
        <begin position="88"/>
        <end position="103"/>
    </location>
</feature>
<organism evidence="12 13">
    <name type="scientific">Candida maltosa (strain Xu316)</name>
    <name type="common">Yeast</name>
    <dbReference type="NCBI Taxonomy" id="1245528"/>
    <lineage>
        <taxon>Eukaryota</taxon>
        <taxon>Fungi</taxon>
        <taxon>Dikarya</taxon>
        <taxon>Ascomycota</taxon>
        <taxon>Saccharomycotina</taxon>
        <taxon>Pichiomycetes</taxon>
        <taxon>Debaryomycetaceae</taxon>
        <taxon>Candida/Lodderomyces clade</taxon>
        <taxon>Candida</taxon>
    </lineage>
</organism>
<feature type="compositionally biased region" description="Basic and acidic residues" evidence="10">
    <location>
        <begin position="67"/>
        <end position="77"/>
    </location>
</feature>
<keyword evidence="9" id="KW-0175">Coiled coil</keyword>